<dbReference type="PANTHER" id="PTHR38790">
    <property type="entry name" value="2EXR DOMAIN-CONTAINING PROTEIN-RELATED"/>
    <property type="match status" value="1"/>
</dbReference>
<comment type="caution">
    <text evidence="1">The sequence shown here is derived from an EMBL/GenBank/DDBJ whole genome shotgun (WGS) entry which is preliminary data.</text>
</comment>
<gene>
    <name evidence="1" type="ORF">B0A48_14112</name>
</gene>
<proteinExistence type="predicted"/>
<evidence type="ECO:0008006" key="3">
    <source>
        <dbReference type="Google" id="ProtNLM"/>
    </source>
</evidence>
<dbReference type="InParanoid" id="A0A1V8SLK3"/>
<evidence type="ECO:0000313" key="2">
    <source>
        <dbReference type="Proteomes" id="UP000192596"/>
    </source>
</evidence>
<keyword evidence="2" id="KW-1185">Reference proteome</keyword>
<reference evidence="2" key="1">
    <citation type="submission" date="2017-03" db="EMBL/GenBank/DDBJ databases">
        <title>Genomes of endolithic fungi from Antarctica.</title>
        <authorList>
            <person name="Coleine C."/>
            <person name="Masonjones S."/>
            <person name="Stajich J.E."/>
        </authorList>
    </citation>
    <scope>NUCLEOTIDE SEQUENCE [LARGE SCALE GENOMIC DNA]</scope>
    <source>
        <strain evidence="2">CCFEE 5527</strain>
    </source>
</reference>
<dbReference type="AlphaFoldDB" id="A0A1V8SLK3"/>
<dbReference type="Proteomes" id="UP000192596">
    <property type="component" value="Unassembled WGS sequence"/>
</dbReference>
<sequence>MPFEQLPPEIRVKIYDHVFSGSSTNITISKDNISTQRLSSLYQGTICRGDAALLLVNRLVYSEAKALLCDNREFAFASMQDFNRWIPQIAGNVQFIQHLTIGRSTPGLLKQCYGLLRRATSLKSFQVTFSYTIKGTLKKHLDEHWEVAKPYFVGDGVSREEGKRRVDLVTFAVSPSQKGVLEDDGSVLKELTADHQAICHKWFKLWVERYRNE</sequence>
<protein>
    <recommendedName>
        <fullName evidence="3">F-box domain-containing protein</fullName>
    </recommendedName>
</protein>
<evidence type="ECO:0000313" key="1">
    <source>
        <dbReference type="EMBL" id="OQN99907.1"/>
    </source>
</evidence>
<organism evidence="1 2">
    <name type="scientific">Cryoendolithus antarcticus</name>
    <dbReference type="NCBI Taxonomy" id="1507870"/>
    <lineage>
        <taxon>Eukaryota</taxon>
        <taxon>Fungi</taxon>
        <taxon>Dikarya</taxon>
        <taxon>Ascomycota</taxon>
        <taxon>Pezizomycotina</taxon>
        <taxon>Dothideomycetes</taxon>
        <taxon>Dothideomycetidae</taxon>
        <taxon>Cladosporiales</taxon>
        <taxon>Cladosporiaceae</taxon>
        <taxon>Cryoendolithus</taxon>
    </lineage>
</organism>
<dbReference type="EMBL" id="NAJO01000037">
    <property type="protein sequence ID" value="OQN99907.1"/>
    <property type="molecule type" value="Genomic_DNA"/>
</dbReference>
<dbReference type="OrthoDB" id="5272396at2759"/>
<name>A0A1V8SLK3_9PEZI</name>
<accession>A0A1V8SLK3</accession>